<feature type="transmembrane region" description="Helical" evidence="1">
    <location>
        <begin position="12"/>
        <end position="30"/>
    </location>
</feature>
<organism evidence="2 3">
    <name type="scientific">Mogibacterium kristiansenii</name>
    <dbReference type="NCBI Taxonomy" id="2606708"/>
    <lineage>
        <taxon>Bacteria</taxon>
        <taxon>Bacillati</taxon>
        <taxon>Bacillota</taxon>
        <taxon>Clostridia</taxon>
        <taxon>Peptostreptococcales</taxon>
        <taxon>Anaerovoracaceae</taxon>
        <taxon>Mogibacterium</taxon>
    </lineage>
</organism>
<keyword evidence="1" id="KW-0472">Membrane</keyword>
<dbReference type="RefSeq" id="WP_154553364.1">
    <property type="nucleotide sequence ID" value="NZ_VUNA01000001.1"/>
</dbReference>
<keyword evidence="1" id="KW-1133">Transmembrane helix</keyword>
<feature type="transmembrane region" description="Helical" evidence="1">
    <location>
        <begin position="151"/>
        <end position="172"/>
    </location>
</feature>
<dbReference type="Proteomes" id="UP000469424">
    <property type="component" value="Unassembled WGS sequence"/>
</dbReference>
<accession>A0A6N7XIQ7</accession>
<feature type="transmembrane region" description="Helical" evidence="1">
    <location>
        <begin position="119"/>
        <end position="139"/>
    </location>
</feature>
<proteinExistence type="predicted"/>
<comment type="caution">
    <text evidence="2">The sequence shown here is derived from an EMBL/GenBank/DDBJ whole genome shotgun (WGS) entry which is preliminary data.</text>
</comment>
<name>A0A6N7XIQ7_9FIRM</name>
<evidence type="ECO:0000256" key="1">
    <source>
        <dbReference type="SAM" id="Phobius"/>
    </source>
</evidence>
<feature type="transmembrane region" description="Helical" evidence="1">
    <location>
        <begin position="95"/>
        <end position="112"/>
    </location>
</feature>
<keyword evidence="1" id="KW-0812">Transmembrane</keyword>
<feature type="transmembrane region" description="Helical" evidence="1">
    <location>
        <begin position="36"/>
        <end position="54"/>
    </location>
</feature>
<protein>
    <submittedName>
        <fullName evidence="2">Uncharacterized protein</fullName>
    </submittedName>
</protein>
<dbReference type="AlphaFoldDB" id="A0A6N7XIQ7"/>
<evidence type="ECO:0000313" key="2">
    <source>
        <dbReference type="EMBL" id="MST69809.1"/>
    </source>
</evidence>
<evidence type="ECO:0000313" key="3">
    <source>
        <dbReference type="Proteomes" id="UP000469424"/>
    </source>
</evidence>
<keyword evidence="3" id="KW-1185">Reference proteome</keyword>
<gene>
    <name evidence="2" type="ORF">FYJ65_00390</name>
</gene>
<reference evidence="2 3" key="1">
    <citation type="submission" date="2019-08" db="EMBL/GenBank/DDBJ databases">
        <title>In-depth cultivation of the pig gut microbiome towards novel bacterial diversity and tailored functional studies.</title>
        <authorList>
            <person name="Wylensek D."/>
            <person name="Hitch T.C.A."/>
            <person name="Clavel T."/>
        </authorList>
    </citation>
    <scope>NUCLEOTIDE SEQUENCE [LARGE SCALE GENOMIC DNA]</scope>
    <source>
        <strain evidence="2 3">WCA-MUC-591-APC-4B</strain>
    </source>
</reference>
<dbReference type="EMBL" id="VUNA01000001">
    <property type="protein sequence ID" value="MST69809.1"/>
    <property type="molecule type" value="Genomic_DNA"/>
</dbReference>
<sequence length="248" mass="27319">MNGDPSNKKNQFIYTLFYSVLVVLTAQINVHLFTRNFVASAGVIVFALLMLLLDEFAAMPVMFLSATGVMVTRSIAGAGKVLTSAEIWKTGMPEFVFYIVFGVVIYLLYNYVYSEGRSWTLFIVLFVPDFAANLAELYIRIGSEMGNASTIFALLLIAFVRTAIILAIYRVILRYGIRITRMPRSGVEVVDGKAYKVNASAGEVDESMSDAAETARALYNKLSASKAPSELTERAQALAEELENISAK</sequence>